<organism evidence="3 4">
    <name type="scientific">Paractinoplanes tereljensis</name>
    <dbReference type="NCBI Taxonomy" id="571912"/>
    <lineage>
        <taxon>Bacteria</taxon>
        <taxon>Bacillati</taxon>
        <taxon>Actinomycetota</taxon>
        <taxon>Actinomycetes</taxon>
        <taxon>Micromonosporales</taxon>
        <taxon>Micromonosporaceae</taxon>
        <taxon>Paractinoplanes</taxon>
    </lineage>
</organism>
<feature type="chain" id="PRO_5037733440" evidence="1">
    <location>
        <begin position="32"/>
        <end position="280"/>
    </location>
</feature>
<sequence length="280" mass="28473">MKRTTLIRGAAVVFTAAALSAAVAVSTGAYASTAPATAKHTSGPKPTIVLVHGAWADGSSWSGVTDRLEAAGYTVDVFANPLRGVQSDSTVLATFLEHITGPIVLAGHSYGGMVITNAASGNANVKALVYVDAFIPRQGDTVNALTSESPGSALADQSVIDPITFADKTGADLYIKQAAFPAIFAGGVPARTAARLAAGQRPLSYSSLTEASPSVPAWKTISSWAVIGTGDKLIPPAEQALMASRAGAKVVKVKDAPHLSMVSNPDAVTAVIGTAVYATR</sequence>
<gene>
    <name evidence="3" type="ORF">Ate02nite_60200</name>
</gene>
<keyword evidence="4" id="KW-1185">Reference proteome</keyword>
<dbReference type="InterPro" id="IPR052897">
    <property type="entry name" value="Sec-Metab_Biosynth_Hydrolase"/>
</dbReference>
<feature type="domain" description="AB hydrolase-1" evidence="2">
    <location>
        <begin position="48"/>
        <end position="270"/>
    </location>
</feature>
<dbReference type="PANTHER" id="PTHR37017">
    <property type="entry name" value="AB HYDROLASE-1 DOMAIN-CONTAINING PROTEIN-RELATED"/>
    <property type="match status" value="1"/>
</dbReference>
<dbReference type="SUPFAM" id="SSF53474">
    <property type="entry name" value="alpha/beta-Hydrolases"/>
    <property type="match status" value="1"/>
</dbReference>
<evidence type="ECO:0000256" key="1">
    <source>
        <dbReference type="SAM" id="SignalP"/>
    </source>
</evidence>
<keyword evidence="3" id="KW-0378">Hydrolase</keyword>
<dbReference type="AlphaFoldDB" id="A0A919NQN9"/>
<protein>
    <submittedName>
        <fullName evidence="3">Alpha/beta hydrolase</fullName>
    </submittedName>
</protein>
<name>A0A919NQN9_9ACTN</name>
<dbReference type="GO" id="GO:0016787">
    <property type="term" value="F:hydrolase activity"/>
    <property type="evidence" value="ECO:0007669"/>
    <property type="project" value="UniProtKB-KW"/>
</dbReference>
<evidence type="ECO:0000313" key="3">
    <source>
        <dbReference type="EMBL" id="GIF23290.1"/>
    </source>
</evidence>
<evidence type="ECO:0000313" key="4">
    <source>
        <dbReference type="Proteomes" id="UP000623608"/>
    </source>
</evidence>
<dbReference type="Gene3D" id="3.40.50.1820">
    <property type="entry name" value="alpha/beta hydrolase"/>
    <property type="match status" value="1"/>
</dbReference>
<reference evidence="3" key="1">
    <citation type="submission" date="2021-01" db="EMBL/GenBank/DDBJ databases">
        <title>Whole genome shotgun sequence of Actinoplanes tereljensis NBRC 105297.</title>
        <authorList>
            <person name="Komaki H."/>
            <person name="Tamura T."/>
        </authorList>
    </citation>
    <scope>NUCLEOTIDE SEQUENCE</scope>
    <source>
        <strain evidence="3">NBRC 105297</strain>
    </source>
</reference>
<feature type="signal peptide" evidence="1">
    <location>
        <begin position="1"/>
        <end position="31"/>
    </location>
</feature>
<dbReference type="RefSeq" id="WP_203811193.1">
    <property type="nucleotide sequence ID" value="NZ_BOMY01000039.1"/>
</dbReference>
<dbReference type="InterPro" id="IPR000073">
    <property type="entry name" value="AB_hydrolase_1"/>
</dbReference>
<proteinExistence type="predicted"/>
<keyword evidence="1" id="KW-0732">Signal</keyword>
<dbReference type="PANTHER" id="PTHR37017:SF11">
    <property type="entry name" value="ESTERASE_LIPASE_THIOESTERASE DOMAIN-CONTAINING PROTEIN"/>
    <property type="match status" value="1"/>
</dbReference>
<dbReference type="Proteomes" id="UP000623608">
    <property type="component" value="Unassembled WGS sequence"/>
</dbReference>
<comment type="caution">
    <text evidence="3">The sequence shown here is derived from an EMBL/GenBank/DDBJ whole genome shotgun (WGS) entry which is preliminary data.</text>
</comment>
<evidence type="ECO:0000259" key="2">
    <source>
        <dbReference type="Pfam" id="PF12697"/>
    </source>
</evidence>
<dbReference type="EMBL" id="BOMY01000039">
    <property type="protein sequence ID" value="GIF23290.1"/>
    <property type="molecule type" value="Genomic_DNA"/>
</dbReference>
<accession>A0A919NQN9</accession>
<dbReference type="InterPro" id="IPR029058">
    <property type="entry name" value="AB_hydrolase_fold"/>
</dbReference>
<dbReference type="Pfam" id="PF12697">
    <property type="entry name" value="Abhydrolase_6"/>
    <property type="match status" value="1"/>
</dbReference>